<comment type="caution">
    <text evidence="1">The sequence shown here is derived from an EMBL/GenBank/DDBJ whole genome shotgun (WGS) entry which is preliminary data.</text>
</comment>
<organism evidence="1 2">
    <name type="scientific">Trifolium pratense</name>
    <name type="common">Red clover</name>
    <dbReference type="NCBI Taxonomy" id="57577"/>
    <lineage>
        <taxon>Eukaryota</taxon>
        <taxon>Viridiplantae</taxon>
        <taxon>Streptophyta</taxon>
        <taxon>Embryophyta</taxon>
        <taxon>Tracheophyta</taxon>
        <taxon>Spermatophyta</taxon>
        <taxon>Magnoliopsida</taxon>
        <taxon>eudicotyledons</taxon>
        <taxon>Gunneridae</taxon>
        <taxon>Pentapetalae</taxon>
        <taxon>rosids</taxon>
        <taxon>fabids</taxon>
        <taxon>Fabales</taxon>
        <taxon>Fabaceae</taxon>
        <taxon>Papilionoideae</taxon>
        <taxon>50 kb inversion clade</taxon>
        <taxon>NPAAA clade</taxon>
        <taxon>Hologalegina</taxon>
        <taxon>IRL clade</taxon>
        <taxon>Trifolieae</taxon>
        <taxon>Trifolium</taxon>
    </lineage>
</organism>
<evidence type="ECO:0000313" key="2">
    <source>
        <dbReference type="Proteomes" id="UP001177021"/>
    </source>
</evidence>
<name>A0ACB0M7W8_TRIPR</name>
<dbReference type="EMBL" id="CASHSV030000823">
    <property type="protein sequence ID" value="CAJ2676814.1"/>
    <property type="molecule type" value="Genomic_DNA"/>
</dbReference>
<sequence length="78" mass="8620">MHNLRMVKIKSYNSNGNDSNVLPSLKKLNLSNSMMLQGLPDLYNLSPNIEDVILSGCISLIHVYSSSFLNSTTLTGYV</sequence>
<gene>
    <name evidence="1" type="ORF">MILVUS5_LOCUS39459</name>
</gene>
<dbReference type="Proteomes" id="UP001177021">
    <property type="component" value="Unassembled WGS sequence"/>
</dbReference>
<protein>
    <submittedName>
        <fullName evidence="1">Uncharacterized protein</fullName>
    </submittedName>
</protein>
<reference evidence="1" key="1">
    <citation type="submission" date="2023-10" db="EMBL/GenBank/DDBJ databases">
        <authorList>
            <person name="Rodriguez Cubillos JULIANA M."/>
            <person name="De Vega J."/>
        </authorList>
    </citation>
    <scope>NUCLEOTIDE SEQUENCE</scope>
</reference>
<evidence type="ECO:0000313" key="1">
    <source>
        <dbReference type="EMBL" id="CAJ2676814.1"/>
    </source>
</evidence>
<keyword evidence="2" id="KW-1185">Reference proteome</keyword>
<proteinExistence type="predicted"/>
<accession>A0ACB0M7W8</accession>